<organism evidence="2">
    <name type="scientific">bioreactor metagenome</name>
    <dbReference type="NCBI Taxonomy" id="1076179"/>
    <lineage>
        <taxon>unclassified sequences</taxon>
        <taxon>metagenomes</taxon>
        <taxon>ecological metagenomes</taxon>
    </lineage>
</organism>
<keyword evidence="1" id="KW-0472">Membrane</keyword>
<protein>
    <recommendedName>
        <fullName evidence="3">Energy-coupling factor transporter transmembrane protein EcfT</fullName>
    </recommendedName>
</protein>
<dbReference type="AlphaFoldDB" id="A0A644UG40"/>
<accession>A0A644UG40</accession>
<reference evidence="2" key="1">
    <citation type="submission" date="2019-08" db="EMBL/GenBank/DDBJ databases">
        <authorList>
            <person name="Kucharzyk K."/>
            <person name="Murdoch R.W."/>
            <person name="Higgins S."/>
            <person name="Loffler F."/>
        </authorList>
    </citation>
    <scope>NUCLEOTIDE SEQUENCE</scope>
</reference>
<evidence type="ECO:0008006" key="3">
    <source>
        <dbReference type="Google" id="ProtNLM"/>
    </source>
</evidence>
<gene>
    <name evidence="2" type="ORF">SDC9_23817</name>
</gene>
<feature type="transmembrane region" description="Helical" evidence="1">
    <location>
        <begin position="46"/>
        <end position="66"/>
    </location>
</feature>
<dbReference type="EMBL" id="VSSQ01000111">
    <property type="protein sequence ID" value="MPL77956.1"/>
    <property type="molecule type" value="Genomic_DNA"/>
</dbReference>
<keyword evidence="1" id="KW-1133">Transmembrane helix</keyword>
<feature type="transmembrane region" description="Helical" evidence="1">
    <location>
        <begin position="182"/>
        <end position="206"/>
    </location>
</feature>
<name>A0A644UG40_9ZZZZ</name>
<proteinExistence type="predicted"/>
<evidence type="ECO:0000256" key="1">
    <source>
        <dbReference type="SAM" id="Phobius"/>
    </source>
</evidence>
<evidence type="ECO:0000313" key="2">
    <source>
        <dbReference type="EMBL" id="MPL77956.1"/>
    </source>
</evidence>
<keyword evidence="1" id="KW-0812">Transmembrane</keyword>
<feature type="transmembrane region" description="Helical" evidence="1">
    <location>
        <begin position="78"/>
        <end position="104"/>
    </location>
</feature>
<sequence>MSDIRFRLISLVLLSVLCFTDLFGAAAVFCWWLAFGAKTTFARYSWRTVLPVSIAAGLFPSLVLFFTGGDVFYGAKIFVLVMLAFWFSASLLPGELMSFFVWLFGQRLGFDLGMAAELSVQALYAVREDLIHMRSALKIKGQRFSLRAVPSLGAGLLVLSLRRSAVQASILARRGYVSGGTFVPVFSCRAGDFLMFGAAVLLYAVLFV</sequence>
<comment type="caution">
    <text evidence="2">The sequence shown here is derived from an EMBL/GenBank/DDBJ whole genome shotgun (WGS) entry which is preliminary data.</text>
</comment>